<dbReference type="SUPFAM" id="SSF50978">
    <property type="entry name" value="WD40 repeat-like"/>
    <property type="match status" value="1"/>
</dbReference>
<keyword evidence="2" id="KW-1185">Reference proteome</keyword>
<evidence type="ECO:0000313" key="1">
    <source>
        <dbReference type="EMBL" id="KZT72589.1"/>
    </source>
</evidence>
<dbReference type="InterPro" id="IPR036322">
    <property type="entry name" value="WD40_repeat_dom_sf"/>
</dbReference>
<organism evidence="1 2">
    <name type="scientific">Daedalea quercina L-15889</name>
    <dbReference type="NCBI Taxonomy" id="1314783"/>
    <lineage>
        <taxon>Eukaryota</taxon>
        <taxon>Fungi</taxon>
        <taxon>Dikarya</taxon>
        <taxon>Basidiomycota</taxon>
        <taxon>Agaricomycotina</taxon>
        <taxon>Agaricomycetes</taxon>
        <taxon>Polyporales</taxon>
        <taxon>Fomitopsis</taxon>
    </lineage>
</organism>
<dbReference type="InterPro" id="IPR015943">
    <property type="entry name" value="WD40/YVTN_repeat-like_dom_sf"/>
</dbReference>
<evidence type="ECO:0008006" key="3">
    <source>
        <dbReference type="Google" id="ProtNLM"/>
    </source>
</evidence>
<accession>A0A165SWF8</accession>
<protein>
    <recommendedName>
        <fullName evidence="3">WD40 repeat-like protein</fullName>
    </recommendedName>
</protein>
<dbReference type="EMBL" id="KV429040">
    <property type="protein sequence ID" value="KZT72589.1"/>
    <property type="molecule type" value="Genomic_DNA"/>
</dbReference>
<dbReference type="STRING" id="1314783.A0A165SWF8"/>
<name>A0A165SWF8_9APHY</name>
<dbReference type="Proteomes" id="UP000076727">
    <property type="component" value="Unassembled WGS sequence"/>
</dbReference>
<evidence type="ECO:0000313" key="2">
    <source>
        <dbReference type="Proteomes" id="UP000076727"/>
    </source>
</evidence>
<dbReference type="AlphaFoldDB" id="A0A165SWF8"/>
<gene>
    <name evidence="1" type="ORF">DAEQUDRAFT_592048</name>
</gene>
<proteinExistence type="predicted"/>
<dbReference type="OrthoDB" id="1897642at2759"/>
<reference evidence="1 2" key="1">
    <citation type="journal article" date="2016" name="Mol. Biol. Evol.">
        <title>Comparative Genomics of Early-Diverging Mushroom-Forming Fungi Provides Insights into the Origins of Lignocellulose Decay Capabilities.</title>
        <authorList>
            <person name="Nagy L.G."/>
            <person name="Riley R."/>
            <person name="Tritt A."/>
            <person name="Adam C."/>
            <person name="Daum C."/>
            <person name="Floudas D."/>
            <person name="Sun H."/>
            <person name="Yadav J.S."/>
            <person name="Pangilinan J."/>
            <person name="Larsson K.H."/>
            <person name="Matsuura K."/>
            <person name="Barry K."/>
            <person name="Labutti K."/>
            <person name="Kuo R."/>
            <person name="Ohm R.A."/>
            <person name="Bhattacharya S.S."/>
            <person name="Shirouzu T."/>
            <person name="Yoshinaga Y."/>
            <person name="Martin F.M."/>
            <person name="Grigoriev I.V."/>
            <person name="Hibbett D.S."/>
        </authorList>
    </citation>
    <scope>NUCLEOTIDE SEQUENCE [LARGE SCALE GENOMIC DNA]</scope>
    <source>
        <strain evidence="1 2">L-15889</strain>
    </source>
</reference>
<sequence>MSVARTKLRSSCWAISLDALTLPTGHTALCKRTFSADETVFACGGKSISAANISTLHAPKPVRVSDGRILQVHVHPQDTRVVILETDHLDNQVLVFDTRKGSFHCRPTLQFGHRDEHAPDIVRRFVKGSTLNSYFARPYTNSEMSVVRVWDYRKATAVVACFQEEHPAPIVHAVLSGSDLLAYGGHSVTIWKTSSGR</sequence>
<dbReference type="Gene3D" id="2.130.10.10">
    <property type="entry name" value="YVTN repeat-like/Quinoprotein amine dehydrogenase"/>
    <property type="match status" value="1"/>
</dbReference>